<evidence type="ECO:0000313" key="3">
    <source>
        <dbReference type="Proteomes" id="UP001203665"/>
    </source>
</evidence>
<feature type="transmembrane region" description="Helical" evidence="1">
    <location>
        <begin position="12"/>
        <end position="43"/>
    </location>
</feature>
<feature type="transmembrane region" description="Helical" evidence="1">
    <location>
        <begin position="64"/>
        <end position="82"/>
    </location>
</feature>
<accession>A0ABT0XJ93</accession>
<dbReference type="RefSeq" id="WP_251607470.1">
    <property type="nucleotide sequence ID" value="NZ_JAMQJY010000001.1"/>
</dbReference>
<organism evidence="2 3">
    <name type="scientific">Alkalicoccobacillus plakortidis</name>
    <dbReference type="NCBI Taxonomy" id="444060"/>
    <lineage>
        <taxon>Bacteria</taxon>
        <taxon>Bacillati</taxon>
        <taxon>Bacillota</taxon>
        <taxon>Bacilli</taxon>
        <taxon>Bacillales</taxon>
        <taxon>Bacillaceae</taxon>
        <taxon>Alkalicoccobacillus</taxon>
    </lineage>
</organism>
<feature type="transmembrane region" description="Helical" evidence="1">
    <location>
        <begin position="88"/>
        <end position="109"/>
    </location>
</feature>
<evidence type="ECO:0000313" key="2">
    <source>
        <dbReference type="EMBL" id="MCM2675976.1"/>
    </source>
</evidence>
<dbReference type="EMBL" id="JAMQJY010000001">
    <property type="protein sequence ID" value="MCM2675976.1"/>
    <property type="molecule type" value="Genomic_DNA"/>
</dbReference>
<evidence type="ECO:0000256" key="1">
    <source>
        <dbReference type="SAM" id="Phobius"/>
    </source>
</evidence>
<name>A0ABT0XJ93_9BACI</name>
<sequence>MFSDKVGNALMFLWLIVTTYLINGSLLFALLASVAVLVGRLIGKATQAGGGKITAEKRFKHAKFFPAFILLIGILLWTFIELELWKMLLVSFMLLLLMVFELTDSYLWLKKERESS</sequence>
<protein>
    <submittedName>
        <fullName evidence="2">Uncharacterized protein</fullName>
    </submittedName>
</protein>
<keyword evidence="1" id="KW-0812">Transmembrane</keyword>
<dbReference type="Proteomes" id="UP001203665">
    <property type="component" value="Unassembled WGS sequence"/>
</dbReference>
<proteinExistence type="predicted"/>
<keyword evidence="1" id="KW-0472">Membrane</keyword>
<comment type="caution">
    <text evidence="2">The sequence shown here is derived from an EMBL/GenBank/DDBJ whole genome shotgun (WGS) entry which is preliminary data.</text>
</comment>
<gene>
    <name evidence="2" type="ORF">NDM98_11040</name>
</gene>
<reference evidence="2" key="1">
    <citation type="submission" date="2022-06" db="EMBL/GenBank/DDBJ databases">
        <title>Alkalicoccobacillus porphyridii sp. nov., isolated from a marine red alga, Porphyridium purpureum and reclassification of Shouchella plakortidis and Shouchella gibsonii as Alkalicoccobacillus plakortidis comb. nov. and Alkalicoccobacillus gibsonii comb. nov.</title>
        <authorList>
            <person name="Kim K.H."/>
            <person name="Lee J.K."/>
            <person name="Han D.M."/>
            <person name="Baek J.H."/>
            <person name="Jeon C.O."/>
        </authorList>
    </citation>
    <scope>NUCLEOTIDE SEQUENCE</scope>
    <source>
        <strain evidence="2">DSM 19153</strain>
    </source>
</reference>
<keyword evidence="3" id="KW-1185">Reference proteome</keyword>
<keyword evidence="1" id="KW-1133">Transmembrane helix</keyword>